<protein>
    <submittedName>
        <fullName evidence="1">Uncharacterized protein</fullName>
    </submittedName>
</protein>
<dbReference type="AlphaFoldDB" id="A0A2D4K4R2"/>
<name>A0A2D4K4R2_9SAUR</name>
<evidence type="ECO:0000313" key="1">
    <source>
        <dbReference type="EMBL" id="LAB03666.1"/>
    </source>
</evidence>
<accession>A0A2D4K4R2</accession>
<reference evidence="1" key="2">
    <citation type="submission" date="2017-11" db="EMBL/GenBank/DDBJ databases">
        <title>Coralsnake Venomics: Analyses of Venom Gland Transcriptomes and Proteomes of Six Brazilian Taxa.</title>
        <authorList>
            <person name="Aird S.D."/>
            <person name="Jorge da Silva N."/>
            <person name="Qiu L."/>
            <person name="Villar-Briones A."/>
            <person name="Aparecida-Saddi V."/>
            <person name="Campos-Telles M.P."/>
            <person name="Grau M."/>
            <person name="Mikheyev A.S."/>
        </authorList>
    </citation>
    <scope>NUCLEOTIDE SEQUENCE</scope>
    <source>
        <tissue evidence="1">Venom_gland</tissue>
    </source>
</reference>
<organism evidence="1">
    <name type="scientific">Micrurus paraensis</name>
    <dbReference type="NCBI Taxonomy" id="1970185"/>
    <lineage>
        <taxon>Eukaryota</taxon>
        <taxon>Metazoa</taxon>
        <taxon>Chordata</taxon>
        <taxon>Craniata</taxon>
        <taxon>Vertebrata</taxon>
        <taxon>Euteleostomi</taxon>
        <taxon>Lepidosauria</taxon>
        <taxon>Squamata</taxon>
        <taxon>Bifurcata</taxon>
        <taxon>Unidentata</taxon>
        <taxon>Episquamata</taxon>
        <taxon>Toxicofera</taxon>
        <taxon>Serpentes</taxon>
        <taxon>Colubroidea</taxon>
        <taxon>Elapidae</taxon>
        <taxon>Elapinae</taxon>
        <taxon>Micrurus</taxon>
    </lineage>
</organism>
<dbReference type="EMBL" id="IACL01029029">
    <property type="protein sequence ID" value="LAB03666.1"/>
    <property type="molecule type" value="Transcribed_RNA"/>
</dbReference>
<proteinExistence type="predicted"/>
<sequence>MPFLIFGAQGSSESNELCSPKAGHINLNKFHKGNKMKGYGKSNHFCSMDLHLLPAERSQEYLNSMPGLSNTQPWAICHCQLDNVAQECLIKHFCNPTWSLKVEIYQVCGSPLVT</sequence>
<reference evidence="1" key="1">
    <citation type="submission" date="2017-07" db="EMBL/GenBank/DDBJ databases">
        <authorList>
            <person name="Mikheyev A."/>
            <person name="Grau M."/>
        </authorList>
    </citation>
    <scope>NUCLEOTIDE SEQUENCE</scope>
    <source>
        <tissue evidence="1">Venom_gland</tissue>
    </source>
</reference>